<dbReference type="AlphaFoldDB" id="A0A8J5IPF7"/>
<feature type="signal peptide" evidence="2">
    <location>
        <begin position="1"/>
        <end position="24"/>
    </location>
</feature>
<feature type="region of interest" description="Disordered" evidence="1">
    <location>
        <begin position="653"/>
        <end position="700"/>
    </location>
</feature>
<organism evidence="3 4">
    <name type="scientific">Phytophthora aleatoria</name>
    <dbReference type="NCBI Taxonomy" id="2496075"/>
    <lineage>
        <taxon>Eukaryota</taxon>
        <taxon>Sar</taxon>
        <taxon>Stramenopiles</taxon>
        <taxon>Oomycota</taxon>
        <taxon>Peronosporomycetes</taxon>
        <taxon>Peronosporales</taxon>
        <taxon>Peronosporaceae</taxon>
        <taxon>Phytophthora</taxon>
    </lineage>
</organism>
<evidence type="ECO:0000256" key="2">
    <source>
        <dbReference type="SAM" id="SignalP"/>
    </source>
</evidence>
<feature type="compositionally biased region" description="Polar residues" evidence="1">
    <location>
        <begin position="690"/>
        <end position="700"/>
    </location>
</feature>
<accession>A0A8J5IPF7</accession>
<keyword evidence="4" id="KW-1185">Reference proteome</keyword>
<comment type="caution">
    <text evidence="3">The sequence shown here is derived from an EMBL/GenBank/DDBJ whole genome shotgun (WGS) entry which is preliminary data.</text>
</comment>
<evidence type="ECO:0000256" key="1">
    <source>
        <dbReference type="SAM" id="MobiDB-lite"/>
    </source>
</evidence>
<name>A0A8J5IPF7_9STRA</name>
<protein>
    <recommendedName>
        <fullName evidence="5">Auto-transporter adhesin head GIN domain-containing protein</fullName>
    </recommendedName>
</protein>
<dbReference type="EMBL" id="JAENGY010000355">
    <property type="protein sequence ID" value="KAG6965005.1"/>
    <property type="molecule type" value="Genomic_DNA"/>
</dbReference>
<gene>
    <name evidence="3" type="ORF">JG688_00007422</name>
</gene>
<feature type="non-terminal residue" evidence="3">
    <location>
        <position position="1"/>
    </location>
</feature>
<proteinExistence type="predicted"/>
<feature type="compositionally biased region" description="Low complexity" evidence="1">
    <location>
        <begin position="654"/>
        <end position="689"/>
    </location>
</feature>
<dbReference type="Proteomes" id="UP000709295">
    <property type="component" value="Unassembled WGS sequence"/>
</dbReference>
<evidence type="ECO:0000313" key="4">
    <source>
        <dbReference type="Proteomes" id="UP000709295"/>
    </source>
</evidence>
<evidence type="ECO:0008006" key="5">
    <source>
        <dbReference type="Google" id="ProtNLM"/>
    </source>
</evidence>
<feature type="chain" id="PRO_5035323566" description="Auto-transporter adhesin head GIN domain-containing protein" evidence="2">
    <location>
        <begin position="25"/>
        <end position="700"/>
    </location>
</feature>
<keyword evidence="2" id="KW-0732">Signal</keyword>
<reference evidence="3" key="1">
    <citation type="submission" date="2021-01" db="EMBL/GenBank/DDBJ databases">
        <title>Phytophthora aleatoria, a newly-described species from Pinus radiata is distinct from Phytophthora cactorum isolates based on comparative genomics.</title>
        <authorList>
            <person name="Mcdougal R."/>
            <person name="Panda P."/>
            <person name="Williams N."/>
            <person name="Studholme D.J."/>
        </authorList>
    </citation>
    <scope>NUCLEOTIDE SEQUENCE</scope>
    <source>
        <strain evidence="3">NZFS 4037</strain>
    </source>
</reference>
<evidence type="ECO:0000313" key="3">
    <source>
        <dbReference type="EMBL" id="KAG6965005.1"/>
    </source>
</evidence>
<sequence>MRGLLRTLLLLAAGSLWSAPWVDGEAATTAEQVPMKRRLLESTVTKPSPRDPFMFDNHLVGDVSVRSHPVYGSASLSVRSGKIYRNIDSVGSPGAAVGAKSVPTGNDIRAYVNVGDVVLFGQVDARTVVGVNSAAISIDEGLQHRLQGGESIEVRKRVFATIEDTSLQAVVNSRGIQLYSHDDTVDVSSAHKVMQIRHFADASSATARLLPGNVSVKHGSDVVETLVDLSKELSGSMFVRLAGGSYLVDPVRLVTSTQFFIDRPFAGSSHDDLPILVDGIGAGILLEVRGTNVSAGASIDVIAAKVGEVVAADIVLSTTTDEATAGKSGSVTLATAGATGGSSGSIDIAVGASDTGDAGLLKLQGGNNTADASVGGAVMVTGGSGKATGGSVIVFGGAGTSTKGGSILVTSGSGSGALSGDVVIASGESGSAKGSGSVTLSSGASKGGATGNVKLASSAAVGGPGGTITLSVGSSDASVGGNIDLSAGTATGDGSTGGAIKVTGGIGKTGGDVQLRGGEGTAIGGGRVDLVSGAGTAVPSGDVLIRSADPTTTSASGSIELRTGTTTAGGSGSVTVKTSKAVGGAAGSVTLSVGSGDAETAGEIALYAGRSTNTTGIGGRALVTGGTGTALGGKVELVGGTGINSKGGDLVATSGGSDSGASSGDVSISSGNVVGTAQRSGSVSLSSGSTKHGNSGQVTV</sequence>